<dbReference type="AlphaFoldDB" id="A0A916UH31"/>
<evidence type="ECO:0000259" key="1">
    <source>
        <dbReference type="Pfam" id="PF04101"/>
    </source>
</evidence>
<name>A0A916UH31_9SPHI</name>
<gene>
    <name evidence="2" type="ORF">GCM10011387_26790</name>
</gene>
<accession>A0A916UH31</accession>
<dbReference type="GO" id="GO:0016758">
    <property type="term" value="F:hexosyltransferase activity"/>
    <property type="evidence" value="ECO:0007669"/>
    <property type="project" value="InterPro"/>
</dbReference>
<sequence length="374" mass="42945">MANKRQRILFFPFNLLSHYLRCLVLADSYNKADYEIKFLSSDQYNGFVEAHGYDVFSCQGFDAEYVMACTNNFSFDWLNEKDLERVLLGQVKCINAMKADVVIGDVAPTLKMAAELSGVKHISLVNGYMTRYYAATRKIPKKHKAYELIQQLPPRFADALTTMGEKLAFRKIQAPFNGLRKKYGLRRVNDYLEELEGTENLICDMPELFPQKFLPQSYRFIGPLIYQYPEDQCSWSNLAEMEKPIICVCMGSTGDWESLRFLNDPYYNKYTIITAGDKARVLSAPHILARDFINLNKVLEKSSLMICHGGNGTIYTGISNGVFMLCLASHFEQDYNIEALERQGYGKSAADFQESDWKAEICFHCERYKIRQPA</sequence>
<evidence type="ECO:0000313" key="2">
    <source>
        <dbReference type="EMBL" id="GGC71884.1"/>
    </source>
</evidence>
<dbReference type="SUPFAM" id="SSF53756">
    <property type="entry name" value="UDP-Glycosyltransferase/glycogen phosphorylase"/>
    <property type="match status" value="1"/>
</dbReference>
<dbReference type="InterPro" id="IPR007235">
    <property type="entry name" value="Glyco_trans_28_C"/>
</dbReference>
<proteinExistence type="predicted"/>
<reference evidence="2" key="1">
    <citation type="journal article" date="2014" name="Int. J. Syst. Evol. Microbiol.">
        <title>Complete genome sequence of Corynebacterium casei LMG S-19264T (=DSM 44701T), isolated from a smear-ripened cheese.</title>
        <authorList>
            <consortium name="US DOE Joint Genome Institute (JGI-PGF)"/>
            <person name="Walter F."/>
            <person name="Albersmeier A."/>
            <person name="Kalinowski J."/>
            <person name="Ruckert C."/>
        </authorList>
    </citation>
    <scope>NUCLEOTIDE SEQUENCE</scope>
    <source>
        <strain evidence="2">CGMCC 1.15343</strain>
    </source>
</reference>
<feature type="domain" description="Glycosyl transferase family 28 C-terminal" evidence="1">
    <location>
        <begin position="291"/>
        <end position="347"/>
    </location>
</feature>
<comment type="caution">
    <text evidence="2">The sequence shown here is derived from an EMBL/GenBank/DDBJ whole genome shotgun (WGS) entry which is preliminary data.</text>
</comment>
<reference evidence="2" key="2">
    <citation type="submission" date="2020-09" db="EMBL/GenBank/DDBJ databases">
        <authorList>
            <person name="Sun Q."/>
            <person name="Zhou Y."/>
        </authorList>
    </citation>
    <scope>NUCLEOTIDE SEQUENCE</scope>
    <source>
        <strain evidence="2">CGMCC 1.15343</strain>
    </source>
</reference>
<organism evidence="2 3">
    <name type="scientific">Pedobacter quisquiliarum</name>
    <dbReference type="NCBI Taxonomy" id="1834438"/>
    <lineage>
        <taxon>Bacteria</taxon>
        <taxon>Pseudomonadati</taxon>
        <taxon>Bacteroidota</taxon>
        <taxon>Sphingobacteriia</taxon>
        <taxon>Sphingobacteriales</taxon>
        <taxon>Sphingobacteriaceae</taxon>
        <taxon>Pedobacter</taxon>
    </lineage>
</organism>
<dbReference type="Gene3D" id="3.40.50.2000">
    <property type="entry name" value="Glycogen Phosphorylase B"/>
    <property type="match status" value="2"/>
</dbReference>
<keyword evidence="3" id="KW-1185">Reference proteome</keyword>
<evidence type="ECO:0000313" key="3">
    <source>
        <dbReference type="Proteomes" id="UP000651668"/>
    </source>
</evidence>
<dbReference type="Pfam" id="PF04101">
    <property type="entry name" value="Glyco_tran_28_C"/>
    <property type="match status" value="1"/>
</dbReference>
<dbReference type="RefSeq" id="WP_188627431.1">
    <property type="nucleotide sequence ID" value="NZ_BMIL01000009.1"/>
</dbReference>
<dbReference type="Proteomes" id="UP000651668">
    <property type="component" value="Unassembled WGS sequence"/>
</dbReference>
<protein>
    <recommendedName>
        <fullName evidence="1">Glycosyl transferase family 28 C-terminal domain-containing protein</fullName>
    </recommendedName>
</protein>
<dbReference type="EMBL" id="BMIL01000009">
    <property type="protein sequence ID" value="GGC71884.1"/>
    <property type="molecule type" value="Genomic_DNA"/>
</dbReference>